<gene>
    <name evidence="2" type="ORF">BDZ94DRAFT_1270253</name>
</gene>
<dbReference type="Proteomes" id="UP000807353">
    <property type="component" value="Unassembled WGS sequence"/>
</dbReference>
<feature type="non-terminal residue" evidence="2">
    <location>
        <position position="68"/>
    </location>
</feature>
<dbReference type="EMBL" id="MU150336">
    <property type="protein sequence ID" value="KAF9458567.1"/>
    <property type="molecule type" value="Genomic_DNA"/>
</dbReference>
<protein>
    <submittedName>
        <fullName evidence="2">Uncharacterized protein</fullName>
    </submittedName>
</protein>
<feature type="transmembrane region" description="Helical" evidence="1">
    <location>
        <begin position="42"/>
        <end position="62"/>
    </location>
</feature>
<keyword evidence="1" id="KW-0812">Transmembrane</keyword>
<accession>A0A9P5XVN1</accession>
<keyword evidence="1" id="KW-1133">Transmembrane helix</keyword>
<keyword evidence="3" id="KW-1185">Reference proteome</keyword>
<evidence type="ECO:0000313" key="2">
    <source>
        <dbReference type="EMBL" id="KAF9458567.1"/>
    </source>
</evidence>
<dbReference type="AlphaFoldDB" id="A0A9P5XVN1"/>
<name>A0A9P5XVN1_9AGAR</name>
<comment type="caution">
    <text evidence="2">The sequence shown here is derived from an EMBL/GenBank/DDBJ whole genome shotgun (WGS) entry which is preliminary data.</text>
</comment>
<organism evidence="2 3">
    <name type="scientific">Collybia nuda</name>
    <dbReference type="NCBI Taxonomy" id="64659"/>
    <lineage>
        <taxon>Eukaryota</taxon>
        <taxon>Fungi</taxon>
        <taxon>Dikarya</taxon>
        <taxon>Basidiomycota</taxon>
        <taxon>Agaricomycotina</taxon>
        <taxon>Agaricomycetes</taxon>
        <taxon>Agaricomycetidae</taxon>
        <taxon>Agaricales</taxon>
        <taxon>Tricholomatineae</taxon>
        <taxon>Clitocybaceae</taxon>
        <taxon>Collybia</taxon>
    </lineage>
</organism>
<sequence>MLAEAAFAQIVEFGVFFYSFQRESGTNSSRLVSYFRVLSSSLIRCFFLFQFTPTLFLFFVIYGEEFLL</sequence>
<proteinExistence type="predicted"/>
<evidence type="ECO:0000313" key="3">
    <source>
        <dbReference type="Proteomes" id="UP000807353"/>
    </source>
</evidence>
<keyword evidence="1" id="KW-0472">Membrane</keyword>
<reference evidence="2" key="1">
    <citation type="submission" date="2020-11" db="EMBL/GenBank/DDBJ databases">
        <authorList>
            <consortium name="DOE Joint Genome Institute"/>
            <person name="Ahrendt S."/>
            <person name="Riley R."/>
            <person name="Andreopoulos W."/>
            <person name="Labutti K."/>
            <person name="Pangilinan J."/>
            <person name="Ruiz-Duenas F.J."/>
            <person name="Barrasa J.M."/>
            <person name="Sanchez-Garcia M."/>
            <person name="Camarero S."/>
            <person name="Miyauchi S."/>
            <person name="Serrano A."/>
            <person name="Linde D."/>
            <person name="Babiker R."/>
            <person name="Drula E."/>
            <person name="Ayuso-Fernandez I."/>
            <person name="Pacheco R."/>
            <person name="Padilla G."/>
            <person name="Ferreira P."/>
            <person name="Barriuso J."/>
            <person name="Kellner H."/>
            <person name="Castanera R."/>
            <person name="Alfaro M."/>
            <person name="Ramirez L."/>
            <person name="Pisabarro A.G."/>
            <person name="Kuo A."/>
            <person name="Tritt A."/>
            <person name="Lipzen A."/>
            <person name="He G."/>
            <person name="Yan M."/>
            <person name="Ng V."/>
            <person name="Cullen D."/>
            <person name="Martin F."/>
            <person name="Rosso M.-N."/>
            <person name="Henrissat B."/>
            <person name="Hibbett D."/>
            <person name="Martinez A.T."/>
            <person name="Grigoriev I.V."/>
        </authorList>
    </citation>
    <scope>NUCLEOTIDE SEQUENCE</scope>
    <source>
        <strain evidence="2">CBS 247.69</strain>
    </source>
</reference>
<evidence type="ECO:0000256" key="1">
    <source>
        <dbReference type="SAM" id="Phobius"/>
    </source>
</evidence>